<name>A0ABP5GDP0_9ACTN</name>
<dbReference type="EMBL" id="BAAAQN010000036">
    <property type="protein sequence ID" value="GAA2043873.1"/>
    <property type="molecule type" value="Genomic_DNA"/>
</dbReference>
<reference evidence="2" key="1">
    <citation type="journal article" date="2019" name="Int. J. Syst. Evol. Microbiol.">
        <title>The Global Catalogue of Microorganisms (GCM) 10K type strain sequencing project: providing services to taxonomists for standard genome sequencing and annotation.</title>
        <authorList>
            <consortium name="The Broad Institute Genomics Platform"/>
            <consortium name="The Broad Institute Genome Sequencing Center for Infectious Disease"/>
            <person name="Wu L."/>
            <person name="Ma J."/>
        </authorList>
    </citation>
    <scope>NUCLEOTIDE SEQUENCE [LARGE SCALE GENOMIC DNA]</scope>
    <source>
        <strain evidence="2">JCM 16014</strain>
    </source>
</reference>
<proteinExistence type="predicted"/>
<protein>
    <submittedName>
        <fullName evidence="1">Uncharacterized protein</fullName>
    </submittedName>
</protein>
<accession>A0ABP5GDP0</accession>
<sequence length="228" mass="23980">MSAQGGGPSSLGDWGAVVAAAVKETRFRTVLTDATPVAWKGSASSRPGWSLTGLGFYESDSPESFANALGKALAEAGVRPENCLIVTRRDAMARIAAEQGVAVAFLAGLEQASASYALQLESGGLQLLAEQLSRYYEPKSIDTHAEIGANLSTLLANWREIDEAALGLGLVLGVFESSDISKAQSVMSSSNPTSLMLLDMISTLAEAGFIDLDEHGTVAKWRRRDSAV</sequence>
<dbReference type="Proteomes" id="UP001500751">
    <property type="component" value="Unassembled WGS sequence"/>
</dbReference>
<organism evidence="1 2">
    <name type="scientific">Catenulispora yoronensis</name>
    <dbReference type="NCBI Taxonomy" id="450799"/>
    <lineage>
        <taxon>Bacteria</taxon>
        <taxon>Bacillati</taxon>
        <taxon>Actinomycetota</taxon>
        <taxon>Actinomycetes</taxon>
        <taxon>Catenulisporales</taxon>
        <taxon>Catenulisporaceae</taxon>
        <taxon>Catenulispora</taxon>
    </lineage>
</organism>
<evidence type="ECO:0000313" key="2">
    <source>
        <dbReference type="Proteomes" id="UP001500751"/>
    </source>
</evidence>
<keyword evidence="2" id="KW-1185">Reference proteome</keyword>
<comment type="caution">
    <text evidence="1">The sequence shown here is derived from an EMBL/GenBank/DDBJ whole genome shotgun (WGS) entry which is preliminary data.</text>
</comment>
<gene>
    <name evidence="1" type="ORF">GCM10009839_54060</name>
</gene>
<evidence type="ECO:0000313" key="1">
    <source>
        <dbReference type="EMBL" id="GAA2043873.1"/>
    </source>
</evidence>